<dbReference type="Gene3D" id="2.130.10.10">
    <property type="entry name" value="YVTN repeat-like/Quinoprotein amine dehydrogenase"/>
    <property type="match status" value="1"/>
</dbReference>
<dbReference type="Proteomes" id="UP000092460">
    <property type="component" value="Unassembled WGS sequence"/>
</dbReference>
<name>A0A1B0C4N0_9MUSC</name>
<dbReference type="AlphaFoldDB" id="A0A1B0C4N0"/>
<dbReference type="Pfam" id="PF00400">
    <property type="entry name" value="WD40"/>
    <property type="match status" value="1"/>
</dbReference>
<reference evidence="10" key="1">
    <citation type="submission" date="2015-01" db="EMBL/GenBank/DDBJ databases">
        <authorList>
            <person name="Aksoy S."/>
            <person name="Warren W."/>
            <person name="Wilson R.K."/>
        </authorList>
    </citation>
    <scope>NUCLEOTIDE SEQUENCE [LARGE SCALE GENOMIC DNA]</scope>
    <source>
        <strain evidence="10">IAEA</strain>
    </source>
</reference>
<dbReference type="InterPro" id="IPR001680">
    <property type="entry name" value="WD40_rpt"/>
</dbReference>
<dbReference type="InterPro" id="IPR036322">
    <property type="entry name" value="WD40_repeat_dom_sf"/>
</dbReference>
<reference evidence="9" key="2">
    <citation type="submission" date="2020-05" db="UniProtKB">
        <authorList>
            <consortium name="EnsemblMetazoa"/>
        </authorList>
    </citation>
    <scope>IDENTIFICATION</scope>
    <source>
        <strain evidence="9">IAEA</strain>
    </source>
</reference>
<keyword evidence="10" id="KW-1185">Reference proteome</keyword>
<protein>
    <submittedName>
        <fullName evidence="9">Uncharacterized protein</fullName>
    </submittedName>
</protein>
<dbReference type="GO" id="GO:0003341">
    <property type="term" value="P:cilium movement"/>
    <property type="evidence" value="ECO:0007669"/>
    <property type="project" value="UniProtKB-ARBA"/>
</dbReference>
<dbReference type="InterPro" id="IPR015943">
    <property type="entry name" value="WD40/YVTN_repeat-like_dom_sf"/>
</dbReference>
<dbReference type="SMART" id="SM00320">
    <property type="entry name" value="WD40"/>
    <property type="match status" value="3"/>
</dbReference>
<keyword evidence="7" id="KW-0966">Cell projection</keyword>
<sequence>MVYEGPRSPGGPKRTPIGFDIYVIYMLADENDITGCEWDNMLLWETGLIKFEITCKRRKPCNTKHIVRITMGGGGVTIVDEDRFVETEPIYEFYVRKCENRAVQKIKLFDNKDFGYYMMDGLCGIWYCELNPREVQKPSCKLYSCKIVAAQVSSILPLLVTLGEDGKISMYDFDAKILLLQNEFDNASTDLIWFNERISLSGMDLVASFEDVVIRQTYVDLKAQSTPTIHLTRAIKAHTAAVTKMTASSRNSLLVTGAADRTIFVYNFIERHERLDCVHLHPMGFMQFDAIPSSFNWKDEKLTILIDYDEEESLHIPAIPNLILWLRYTDRNTIGVSMGGYDADYIYELQPGVKEPVRFTIIKDEIHSYLDVGEILILGLINGKLRINHINPTDFTDMRNCFCFNMHDLLNGAIPSILSSCDGKSLISVGYDGNTFIYSWFGPEIRQIVRRSNASTIPLIIPSVTDIADPNYPSLEQD</sequence>
<proteinExistence type="predicted"/>
<feature type="repeat" description="WD" evidence="8">
    <location>
        <begin position="235"/>
        <end position="267"/>
    </location>
</feature>
<evidence type="ECO:0000256" key="1">
    <source>
        <dbReference type="ARBA" id="ARBA00004430"/>
    </source>
</evidence>
<evidence type="ECO:0000256" key="6">
    <source>
        <dbReference type="ARBA" id="ARBA00023212"/>
    </source>
</evidence>
<comment type="subcellular location">
    <subcellularLocation>
        <location evidence="1">Cytoplasm</location>
        <location evidence="1">Cytoskeleton</location>
        <location evidence="1">Cilium axoneme</location>
    </subcellularLocation>
</comment>
<keyword evidence="2" id="KW-0963">Cytoplasm</keyword>
<evidence type="ECO:0000256" key="8">
    <source>
        <dbReference type="PROSITE-ProRule" id="PRU00221"/>
    </source>
</evidence>
<evidence type="ECO:0000256" key="4">
    <source>
        <dbReference type="ARBA" id="ARBA00022737"/>
    </source>
</evidence>
<accession>A0A1B0C4N0</accession>
<keyword evidence="5" id="KW-0175">Coiled coil</keyword>
<keyword evidence="6" id="KW-0206">Cytoskeleton</keyword>
<evidence type="ECO:0000313" key="9">
    <source>
        <dbReference type="EnsemblMetazoa" id="GPPI049019-PA"/>
    </source>
</evidence>
<dbReference type="STRING" id="67801.A0A1B0C4N0"/>
<dbReference type="EnsemblMetazoa" id="GPPI049019-RA">
    <property type="protein sequence ID" value="GPPI049019-PA"/>
    <property type="gene ID" value="GPPI049019"/>
</dbReference>
<dbReference type="PANTHER" id="PTHR14885">
    <property type="entry name" value="CILIA- AND FLAGELLA-ASSOCIATED PROTEIN 43-RELATED"/>
    <property type="match status" value="1"/>
</dbReference>
<dbReference type="PROSITE" id="PS50082">
    <property type="entry name" value="WD_REPEATS_2"/>
    <property type="match status" value="1"/>
</dbReference>
<dbReference type="EMBL" id="JXJN01025557">
    <property type="status" value="NOT_ANNOTATED_CDS"/>
    <property type="molecule type" value="Genomic_DNA"/>
</dbReference>
<organism evidence="9 10">
    <name type="scientific">Glossina palpalis gambiensis</name>
    <dbReference type="NCBI Taxonomy" id="67801"/>
    <lineage>
        <taxon>Eukaryota</taxon>
        <taxon>Metazoa</taxon>
        <taxon>Ecdysozoa</taxon>
        <taxon>Arthropoda</taxon>
        <taxon>Hexapoda</taxon>
        <taxon>Insecta</taxon>
        <taxon>Pterygota</taxon>
        <taxon>Neoptera</taxon>
        <taxon>Endopterygota</taxon>
        <taxon>Diptera</taxon>
        <taxon>Brachycera</taxon>
        <taxon>Muscomorpha</taxon>
        <taxon>Hippoboscoidea</taxon>
        <taxon>Glossinidae</taxon>
        <taxon>Glossina</taxon>
    </lineage>
</organism>
<dbReference type="PANTHER" id="PTHR14885:SF3">
    <property type="entry name" value="CILIA- AND FLAGELLA-ASSOCIATED PROTEIN 44"/>
    <property type="match status" value="1"/>
</dbReference>
<evidence type="ECO:0000256" key="7">
    <source>
        <dbReference type="ARBA" id="ARBA00023273"/>
    </source>
</evidence>
<keyword evidence="3 8" id="KW-0853">WD repeat</keyword>
<evidence type="ECO:0000313" key="10">
    <source>
        <dbReference type="Proteomes" id="UP000092460"/>
    </source>
</evidence>
<dbReference type="GO" id="GO:0005930">
    <property type="term" value="C:axoneme"/>
    <property type="evidence" value="ECO:0007669"/>
    <property type="project" value="UniProtKB-SubCell"/>
</dbReference>
<evidence type="ECO:0000256" key="2">
    <source>
        <dbReference type="ARBA" id="ARBA00022490"/>
    </source>
</evidence>
<evidence type="ECO:0000256" key="5">
    <source>
        <dbReference type="ARBA" id="ARBA00023054"/>
    </source>
</evidence>
<evidence type="ECO:0000256" key="3">
    <source>
        <dbReference type="ARBA" id="ARBA00022574"/>
    </source>
</evidence>
<dbReference type="VEuPathDB" id="VectorBase:GPPI049019"/>
<keyword evidence="4" id="KW-0677">Repeat</keyword>
<dbReference type="SUPFAM" id="SSF50978">
    <property type="entry name" value="WD40 repeat-like"/>
    <property type="match status" value="1"/>
</dbReference>